<dbReference type="SMART" id="SM00986">
    <property type="entry name" value="UDG"/>
    <property type="match status" value="1"/>
</dbReference>
<comment type="subcellular location">
    <subcellularLocation>
        <location evidence="9">Cytoplasm</location>
    </subcellularLocation>
</comment>
<evidence type="ECO:0000256" key="5">
    <source>
        <dbReference type="ARBA" id="ARBA00018429"/>
    </source>
</evidence>
<evidence type="ECO:0000313" key="14">
    <source>
        <dbReference type="Proteomes" id="UP000015216"/>
    </source>
</evidence>
<dbReference type="GO" id="GO:0005737">
    <property type="term" value="C:cytoplasm"/>
    <property type="evidence" value="ECO:0007669"/>
    <property type="project" value="UniProtKB-SubCell"/>
</dbReference>
<evidence type="ECO:0000256" key="6">
    <source>
        <dbReference type="ARBA" id="ARBA00022763"/>
    </source>
</evidence>
<dbReference type="STRING" id="669502.SSDC_01595"/>
<dbReference type="RefSeq" id="WP_020915578.1">
    <property type="nucleotide sequence ID" value="NC_021885.1"/>
</dbReference>
<protein>
    <recommendedName>
        <fullName evidence="5 9">Uracil-DNA glycosylase</fullName>
        <shortName evidence="9">UDG</shortName>
        <ecNumber evidence="4 9">3.2.2.27</ecNumber>
    </recommendedName>
</protein>
<feature type="active site" description="Proton acceptor" evidence="9 10">
    <location>
        <position position="65"/>
    </location>
</feature>
<evidence type="ECO:0000256" key="4">
    <source>
        <dbReference type="ARBA" id="ARBA00012030"/>
    </source>
</evidence>
<dbReference type="SMART" id="SM00987">
    <property type="entry name" value="UreE_C"/>
    <property type="match status" value="1"/>
</dbReference>
<dbReference type="PATRIC" id="fig|669502.6.peg.308"/>
<dbReference type="InterPro" id="IPR005122">
    <property type="entry name" value="Uracil-DNA_glycosylase-like"/>
</dbReference>
<evidence type="ECO:0000256" key="9">
    <source>
        <dbReference type="HAMAP-Rule" id="MF_00148"/>
    </source>
</evidence>
<dbReference type="EMBL" id="CP003468">
    <property type="protein sequence ID" value="AGS07003.1"/>
    <property type="molecule type" value="Genomic_DNA"/>
</dbReference>
<dbReference type="InterPro" id="IPR018085">
    <property type="entry name" value="Ura-DNA_Glyclase_AS"/>
</dbReference>
<dbReference type="GO" id="GO:0004844">
    <property type="term" value="F:uracil DNA N-glycosylase activity"/>
    <property type="evidence" value="ECO:0007669"/>
    <property type="project" value="UniProtKB-UniRule"/>
</dbReference>
<keyword evidence="9" id="KW-0963">Cytoplasm</keyword>
<evidence type="ECO:0000259" key="12">
    <source>
        <dbReference type="SMART" id="SM00986"/>
    </source>
</evidence>
<dbReference type="SUPFAM" id="SSF52141">
    <property type="entry name" value="Uracil-DNA glycosylase-like"/>
    <property type="match status" value="1"/>
</dbReference>
<dbReference type="Gene3D" id="3.40.470.10">
    <property type="entry name" value="Uracil-DNA glycosylase-like domain"/>
    <property type="match status" value="1"/>
</dbReference>
<evidence type="ECO:0000256" key="7">
    <source>
        <dbReference type="ARBA" id="ARBA00022801"/>
    </source>
</evidence>
<dbReference type="NCBIfam" id="NF003588">
    <property type="entry name" value="PRK05254.1-1"/>
    <property type="match status" value="1"/>
</dbReference>
<dbReference type="NCBIfam" id="NF003592">
    <property type="entry name" value="PRK05254.1-5"/>
    <property type="match status" value="1"/>
</dbReference>
<evidence type="ECO:0000256" key="8">
    <source>
        <dbReference type="ARBA" id="ARBA00023204"/>
    </source>
</evidence>
<accession>S5RQ34</accession>
<gene>
    <name evidence="9" type="primary">ung</name>
    <name evidence="13" type="ORF">SSDC_01595</name>
</gene>
<dbReference type="NCBIfam" id="TIGR00628">
    <property type="entry name" value="ung"/>
    <property type="match status" value="1"/>
</dbReference>
<evidence type="ECO:0000256" key="1">
    <source>
        <dbReference type="ARBA" id="ARBA00001400"/>
    </source>
</evidence>
<keyword evidence="14" id="KW-1185">Reference proteome</keyword>
<dbReference type="GO" id="GO:0097510">
    <property type="term" value="P:base-excision repair, AP site formation via deaminated base removal"/>
    <property type="evidence" value="ECO:0007669"/>
    <property type="project" value="TreeGrafter"/>
</dbReference>
<keyword evidence="7 9" id="KW-0378">Hydrolase</keyword>
<comment type="function">
    <text evidence="2 9 11">Excises uracil residues from the DNA which can arise as a result of misincorporation of dUMP residues by DNA polymerase or due to deamination of cytosine.</text>
</comment>
<dbReference type="Proteomes" id="UP000015216">
    <property type="component" value="Chromosome"/>
</dbReference>
<dbReference type="InterPro" id="IPR036895">
    <property type="entry name" value="Uracil-DNA_glycosylase-like_sf"/>
</dbReference>
<dbReference type="PROSITE" id="PS00130">
    <property type="entry name" value="U_DNA_GLYCOSYLASE"/>
    <property type="match status" value="1"/>
</dbReference>
<name>S5RQ34_9PROT</name>
<dbReference type="PANTHER" id="PTHR11264">
    <property type="entry name" value="URACIL-DNA GLYCOSYLASE"/>
    <property type="match status" value="1"/>
</dbReference>
<dbReference type="HAMAP" id="MF_00148">
    <property type="entry name" value="UDG"/>
    <property type="match status" value="1"/>
</dbReference>
<proteinExistence type="inferred from homology"/>
<organism evidence="13 14">
    <name type="scientific">Candidatus Profftella armatura</name>
    <dbReference type="NCBI Taxonomy" id="669502"/>
    <lineage>
        <taxon>Bacteria</taxon>
        <taxon>Pseudomonadati</taxon>
        <taxon>Pseudomonadota</taxon>
        <taxon>Betaproteobacteria</taxon>
        <taxon>Candidatus Profftella</taxon>
    </lineage>
</organism>
<comment type="catalytic activity">
    <reaction evidence="1 9 11">
        <text>Hydrolyzes single-stranded DNA or mismatched double-stranded DNA and polynucleotides, releasing free uracil.</text>
        <dbReference type="EC" id="3.2.2.27"/>
    </reaction>
</comment>
<comment type="similarity">
    <text evidence="3 9 11">Belongs to the uracil-DNA glycosylase (UDG) superfamily. UNG family.</text>
</comment>
<dbReference type="GeneID" id="301553187"/>
<dbReference type="OrthoDB" id="9804372at2"/>
<evidence type="ECO:0000256" key="10">
    <source>
        <dbReference type="PROSITE-ProRule" id="PRU10072"/>
    </source>
</evidence>
<feature type="domain" description="Uracil-DNA glycosylase-like" evidence="12">
    <location>
        <begin position="50"/>
        <end position="210"/>
    </location>
</feature>
<evidence type="ECO:0000256" key="2">
    <source>
        <dbReference type="ARBA" id="ARBA00002631"/>
    </source>
</evidence>
<evidence type="ECO:0000313" key="13">
    <source>
        <dbReference type="EMBL" id="AGS07003.1"/>
    </source>
</evidence>
<dbReference type="InterPro" id="IPR002043">
    <property type="entry name" value="UDG_fam1"/>
</dbReference>
<dbReference type="AlphaFoldDB" id="S5RQ34"/>
<dbReference type="KEGG" id="ssdc:SSDC_01595"/>
<keyword evidence="6 9" id="KW-0227">DNA damage</keyword>
<evidence type="ECO:0000256" key="11">
    <source>
        <dbReference type="RuleBase" id="RU003780"/>
    </source>
</evidence>
<reference evidence="13 14" key="1">
    <citation type="journal article" date="2013" name="Curr. Biol.">
        <title>Defensive bacteriome symbiont with a drastically reduced genome.</title>
        <authorList>
            <person name="Nakabachi A."/>
            <person name="Ueoka R."/>
            <person name="Oshima K."/>
            <person name="Teta R."/>
            <person name="Mangoni A."/>
            <person name="Gurgui M."/>
            <person name="Oldham N.J."/>
            <person name="van Echten-Deckert G."/>
            <person name="Okamura K."/>
            <person name="Yamamoto K."/>
            <person name="Inoue H."/>
            <person name="Ohkuma M."/>
            <person name="Hongoh Y."/>
            <person name="Miyagishima S.Y."/>
            <person name="Hattori M."/>
            <person name="Piel J."/>
            <person name="Fukatsu T."/>
        </authorList>
    </citation>
    <scope>NUCLEOTIDE SEQUENCE [LARGE SCALE GENOMIC DNA]</scope>
    <source>
        <strain evidence="13 14">DC</strain>
    </source>
</reference>
<dbReference type="PANTHER" id="PTHR11264:SF0">
    <property type="entry name" value="URACIL-DNA GLYCOSYLASE"/>
    <property type="match status" value="1"/>
</dbReference>
<evidence type="ECO:0000256" key="3">
    <source>
        <dbReference type="ARBA" id="ARBA00008184"/>
    </source>
</evidence>
<dbReference type="EC" id="3.2.2.27" evidence="4 9"/>
<dbReference type="Pfam" id="PF03167">
    <property type="entry name" value="UDG"/>
    <property type="match status" value="1"/>
</dbReference>
<sequence>MTLKLEISWKYHLRKEFRKPYWRKLANFVQYEYANKICLPESQYIFRAFNTTPFDYVKVIILGQDPYHTPGIAMGYCFSVPNNSNYIPPSLRNIFKEMKNDIGIKRSETDLTDLAKQGVFLLNSILTVCAGKAGSHSKKGWEFFTDNVIKCLSNKHKNLLFILWGNYAISKKIYIDQSKHYIIFSSHPSPFSANKGFFGSRPFSFTNKYLISKNINPINWINK</sequence>
<dbReference type="CDD" id="cd10027">
    <property type="entry name" value="UDG-F1-like"/>
    <property type="match status" value="1"/>
</dbReference>
<dbReference type="eggNOG" id="COG0692">
    <property type="taxonomic scope" value="Bacteria"/>
</dbReference>
<dbReference type="NCBIfam" id="NF003589">
    <property type="entry name" value="PRK05254.1-2"/>
    <property type="match status" value="1"/>
</dbReference>
<keyword evidence="8 9" id="KW-0234">DNA repair</keyword>
<dbReference type="HOGENOM" id="CLU_032162_3_1_4"/>